<keyword evidence="4" id="KW-1185">Reference proteome</keyword>
<protein>
    <recommendedName>
        <fullName evidence="2">Tetratrico peptide repeat group 5 domain-containing protein</fullName>
    </recommendedName>
</protein>
<dbReference type="InterPro" id="IPR011990">
    <property type="entry name" value="TPR-like_helical_dom_sf"/>
</dbReference>
<dbReference type="Pfam" id="PF13181">
    <property type="entry name" value="TPR_8"/>
    <property type="match status" value="1"/>
</dbReference>
<dbReference type="SUPFAM" id="SSF48452">
    <property type="entry name" value="TPR-like"/>
    <property type="match status" value="1"/>
</dbReference>
<name>A0A653II32_9BACL</name>
<dbReference type="PROSITE" id="PS50005">
    <property type="entry name" value="TPR"/>
    <property type="match status" value="1"/>
</dbReference>
<evidence type="ECO:0000313" key="4">
    <source>
        <dbReference type="Proteomes" id="UP000439752"/>
    </source>
</evidence>
<evidence type="ECO:0000259" key="2">
    <source>
        <dbReference type="Pfam" id="PF12688"/>
    </source>
</evidence>
<evidence type="ECO:0000256" key="1">
    <source>
        <dbReference type="PROSITE-ProRule" id="PRU00339"/>
    </source>
</evidence>
<dbReference type="InterPro" id="IPR041656">
    <property type="entry name" value="TPR_5"/>
</dbReference>
<dbReference type="Gene3D" id="1.25.40.10">
    <property type="entry name" value="Tetratricopeptide repeat domain"/>
    <property type="match status" value="1"/>
</dbReference>
<organism evidence="3 4">
    <name type="scientific">Exiguobacterium oxidotolerans</name>
    <dbReference type="NCBI Taxonomy" id="223958"/>
    <lineage>
        <taxon>Bacteria</taxon>
        <taxon>Bacillati</taxon>
        <taxon>Bacillota</taxon>
        <taxon>Bacilli</taxon>
        <taxon>Bacillales</taxon>
        <taxon>Bacillales Family XII. Incertae Sedis</taxon>
        <taxon>Exiguobacterium</taxon>
    </lineage>
</organism>
<feature type="repeat" description="TPR" evidence="1">
    <location>
        <begin position="73"/>
        <end position="106"/>
    </location>
</feature>
<feature type="domain" description="Tetratrico peptide repeat group 5" evidence="2">
    <location>
        <begin position="39"/>
        <end position="139"/>
    </location>
</feature>
<dbReference type="Proteomes" id="UP000439752">
    <property type="component" value="Unassembled WGS sequence"/>
</dbReference>
<dbReference type="SMART" id="SM00028">
    <property type="entry name" value="TPR"/>
    <property type="match status" value="1"/>
</dbReference>
<dbReference type="EMBL" id="CABWKQ010000045">
    <property type="protein sequence ID" value="VWX38573.1"/>
    <property type="molecule type" value="Genomic_DNA"/>
</dbReference>
<keyword evidence="1" id="KW-0802">TPR repeat</keyword>
<dbReference type="Pfam" id="PF12688">
    <property type="entry name" value="TPR_5"/>
    <property type="match status" value="1"/>
</dbReference>
<accession>A0A653II32</accession>
<proteinExistence type="predicted"/>
<evidence type="ECO:0000313" key="3">
    <source>
        <dbReference type="EMBL" id="VWX38573.1"/>
    </source>
</evidence>
<dbReference type="InterPro" id="IPR019734">
    <property type="entry name" value="TPR_rpt"/>
</dbReference>
<reference evidence="3 4" key="1">
    <citation type="submission" date="2019-10" db="EMBL/GenBank/DDBJ databases">
        <authorList>
            <person name="Karimi E."/>
        </authorList>
    </citation>
    <scope>NUCLEOTIDE SEQUENCE [LARGE SCALE GENOMIC DNA]</scope>
    <source>
        <strain evidence="3">Exiguobacterium sp. 9Y</strain>
    </source>
</reference>
<gene>
    <name evidence="3" type="ORF">EXIGUO9Y_50024</name>
</gene>
<dbReference type="AlphaFoldDB" id="A0A653II32"/>
<dbReference type="RefSeq" id="WP_159172480.1">
    <property type="nucleotide sequence ID" value="NZ_LR732308.1"/>
</dbReference>
<sequence length="163" mass="18808">MTHATLEQVTALRQSKQYEQAKQMMRELLETDRTNPYYHFQMAWCFDNLGEEQAAVPHYVFAINNGLDAQFLTDAYIGLGSTYRALGQYAAARDTFTEGLARFPDSTGLKTFLALTLFNLKQHEEAMQQLLDVITTMTPDSDVHAYRQVLRYYRDHLHDVSET</sequence>